<proteinExistence type="predicted"/>
<reference evidence="4" key="1">
    <citation type="journal article" date="2020" name="Nat. Genet.">
        <title>Genomic diversifications of five Gossypium allopolyploid species and their impact on cotton improvement.</title>
        <authorList>
            <person name="Chen Z.J."/>
            <person name="Sreedasyam A."/>
            <person name="Ando A."/>
            <person name="Song Q."/>
            <person name="De Santiago L.M."/>
            <person name="Hulse-Kemp A.M."/>
            <person name="Ding M."/>
            <person name="Ye W."/>
            <person name="Kirkbride R.C."/>
            <person name="Jenkins J."/>
            <person name="Plott C."/>
            <person name="Lovell J."/>
            <person name="Lin Y.M."/>
            <person name="Vaughn R."/>
            <person name="Liu B."/>
            <person name="Simpson S."/>
            <person name="Scheffler B.E."/>
            <person name="Wen L."/>
            <person name="Saski C.A."/>
            <person name="Grover C.E."/>
            <person name="Hu G."/>
            <person name="Conover J.L."/>
            <person name="Carlson J.W."/>
            <person name="Shu S."/>
            <person name="Boston L.B."/>
            <person name="Williams M."/>
            <person name="Peterson D.G."/>
            <person name="McGee K."/>
            <person name="Jones D.C."/>
            <person name="Wendel J.F."/>
            <person name="Stelly D.M."/>
            <person name="Grimwood J."/>
            <person name="Schmutz J."/>
        </authorList>
    </citation>
    <scope>NUCLEOTIDE SEQUENCE [LARGE SCALE GENOMIC DNA]</scope>
    <source>
        <strain evidence="4">cv. 3-79</strain>
    </source>
</reference>
<feature type="coiled-coil region" evidence="1">
    <location>
        <begin position="158"/>
        <end position="185"/>
    </location>
</feature>
<dbReference type="InterPro" id="IPR056070">
    <property type="entry name" value="DUF7653"/>
</dbReference>
<accession>A0A5J5R5U8</accession>
<dbReference type="OrthoDB" id="1938127at2759"/>
<keyword evidence="4" id="KW-1185">Reference proteome</keyword>
<evidence type="ECO:0000313" key="4">
    <source>
        <dbReference type="Proteomes" id="UP000327439"/>
    </source>
</evidence>
<dbReference type="PANTHER" id="PTHR47491">
    <property type="entry name" value="CAP-GLY DOMAIN LINKER"/>
    <property type="match status" value="1"/>
</dbReference>
<feature type="domain" description="DUF7653" evidence="2">
    <location>
        <begin position="300"/>
        <end position="401"/>
    </location>
</feature>
<evidence type="ECO:0000313" key="3">
    <source>
        <dbReference type="EMBL" id="KAB2026233.1"/>
    </source>
</evidence>
<organism evidence="3 4">
    <name type="scientific">Gossypium barbadense</name>
    <name type="common">Sea Island cotton</name>
    <name type="synonym">Hibiscus barbadensis</name>
    <dbReference type="NCBI Taxonomy" id="3634"/>
    <lineage>
        <taxon>Eukaryota</taxon>
        <taxon>Viridiplantae</taxon>
        <taxon>Streptophyta</taxon>
        <taxon>Embryophyta</taxon>
        <taxon>Tracheophyta</taxon>
        <taxon>Spermatophyta</taxon>
        <taxon>Magnoliopsida</taxon>
        <taxon>eudicotyledons</taxon>
        <taxon>Gunneridae</taxon>
        <taxon>Pentapetalae</taxon>
        <taxon>rosids</taxon>
        <taxon>malvids</taxon>
        <taxon>Malvales</taxon>
        <taxon>Malvaceae</taxon>
        <taxon>Malvoideae</taxon>
        <taxon>Gossypium</taxon>
    </lineage>
</organism>
<dbReference type="PANTHER" id="PTHR47491:SF5">
    <property type="entry name" value="CAP-GLY DOMAIN LINKER"/>
    <property type="match status" value="1"/>
</dbReference>
<name>A0A5J5R5U8_GOSBA</name>
<feature type="coiled-coil region" evidence="1">
    <location>
        <begin position="548"/>
        <end position="575"/>
    </location>
</feature>
<dbReference type="AlphaFoldDB" id="A0A5J5R5U8"/>
<dbReference type="Proteomes" id="UP000327439">
    <property type="component" value="Chromosome D06"/>
</dbReference>
<dbReference type="EMBL" id="CM018220">
    <property type="protein sequence ID" value="KAB2026233.1"/>
    <property type="molecule type" value="Genomic_DNA"/>
</dbReference>
<gene>
    <name evidence="3" type="ORF">ES319_D06G205200v1</name>
</gene>
<keyword evidence="1" id="KW-0175">Coiled coil</keyword>
<dbReference type="Pfam" id="PF24670">
    <property type="entry name" value="DUF7653"/>
    <property type="match status" value="1"/>
</dbReference>
<sequence length="612" mass="69265">MAQNLEKKSKTKLCEGAAIGFEKPCSSVSLRLHYDSSGSSSSCSSNVSSKVIDCYIDGERQPERCKCRDCSKKNIGNGGGRLLPRVRYAAPSSPTGGAEEKNMSESVETGFEHELSQIHAIPISSSKEFDCCIPITTEDVYGGCLNRCPDFSSLDFASKTVEDTDKELQRRSKEAEEKILFLSEALEQESFLRDSGFAVSSLIQTVRHLMEEKINLTLEVWELLRSRIADRACAREELRMVRAEFELQTKKIEKEKHEIKLGLEKKLDRRLSDLSLKLEKYQQGEKLQMEQIRLTGVELALRRELESCRLEVDSLRHENIDLLNSLNGTTNDIGALTFKLDKEIRNRICCLQDQGLSMLNESTHLSSKLIEFIKGKASHTQLRVTQQGLDGQFLIESDMKTISTLVHEKSSSVASNSHLTSMNPDVSTKLNKQSSEELTSTEIKTERLLTSLLREKLYSKELEVEQLQAEISAAVRGNDILRCEVQNAMDNISFLTHRLKDLELQMLKKDEIESRLRNDIQESMKELAILRGVLPKVSQERDLMWEEVKQYAEKNMVLNSEINALKKKIEGLDEDILLKEGQITILKGTLNNNNKSFDLLGSVDSISEFLLQ</sequence>
<evidence type="ECO:0000256" key="1">
    <source>
        <dbReference type="SAM" id="Coils"/>
    </source>
</evidence>
<evidence type="ECO:0000259" key="2">
    <source>
        <dbReference type="Pfam" id="PF24670"/>
    </source>
</evidence>
<protein>
    <recommendedName>
        <fullName evidence="2">DUF7653 domain-containing protein</fullName>
    </recommendedName>
</protein>